<evidence type="ECO:0000256" key="3">
    <source>
        <dbReference type="ARBA" id="ARBA00023242"/>
    </source>
</evidence>
<dbReference type="Pfam" id="PF03556">
    <property type="entry name" value="Cullin_binding"/>
    <property type="match status" value="1"/>
</dbReference>
<dbReference type="Pfam" id="PF14555">
    <property type="entry name" value="UBA_4"/>
    <property type="match status" value="1"/>
</dbReference>
<dbReference type="Gene3D" id="1.10.238.200">
    <property type="entry name" value="Cullin, PONY binding domain"/>
    <property type="match status" value="1"/>
</dbReference>
<comment type="subunit">
    <text evidence="5">Interacts with the cullin cul-3. Interacts with ubiquitin via its UBA-like domain. Interacts with ned-8/nedd8.</text>
</comment>
<dbReference type="GO" id="GO:0005634">
    <property type="term" value="C:nucleus"/>
    <property type="evidence" value="ECO:0007669"/>
    <property type="project" value="UniProtKB-SubCell"/>
</dbReference>
<dbReference type="InterPro" id="IPR014764">
    <property type="entry name" value="DCN-prot"/>
</dbReference>
<evidence type="ECO:0000256" key="4">
    <source>
        <dbReference type="ARBA" id="ARBA00059208"/>
    </source>
</evidence>
<organism evidence="8">
    <name type="scientific">Hydra vulgaris</name>
    <name type="common">Hydra</name>
    <name type="synonym">Hydra attenuata</name>
    <dbReference type="NCBI Taxonomy" id="6087"/>
    <lineage>
        <taxon>Eukaryota</taxon>
        <taxon>Metazoa</taxon>
        <taxon>Cnidaria</taxon>
        <taxon>Hydrozoa</taxon>
        <taxon>Hydroidolina</taxon>
        <taxon>Anthoathecata</taxon>
        <taxon>Aplanulata</taxon>
        <taxon>Hydridae</taxon>
        <taxon>Hydra</taxon>
    </lineage>
</organism>
<keyword evidence="3" id="KW-0539">Nucleus</keyword>
<evidence type="ECO:0000256" key="2">
    <source>
        <dbReference type="ARBA" id="ARBA00022786"/>
    </source>
</evidence>
<gene>
    <name evidence="8" type="primary">DCUN1D1</name>
</gene>
<dbReference type="GO" id="GO:0032182">
    <property type="term" value="F:ubiquitin-like protein binding"/>
    <property type="evidence" value="ECO:0007669"/>
    <property type="project" value="TreeGrafter"/>
</dbReference>
<dbReference type="PROSITE" id="PS51229">
    <property type="entry name" value="DCUN1"/>
    <property type="match status" value="1"/>
</dbReference>
<reference evidence="8" key="1">
    <citation type="journal article" date="2013" name="Genome Biol. Evol.">
        <title>Punctuated emergences of genetic and phenotypic innovations in eumetazoan, bilaterian, euteleostome, and hominidae ancestors.</title>
        <authorList>
            <person name="Wenger Y."/>
            <person name="Galliot B."/>
        </authorList>
    </citation>
    <scope>NUCLEOTIDE SEQUENCE</scope>
    <source>
        <tissue evidence="8">Whole animals</tissue>
    </source>
</reference>
<evidence type="ECO:0000313" key="8">
    <source>
        <dbReference type="EMBL" id="CDG68077.1"/>
    </source>
</evidence>
<dbReference type="Gene3D" id="1.10.8.10">
    <property type="entry name" value="DNA helicase RuvA subunit, C-terminal domain"/>
    <property type="match status" value="1"/>
</dbReference>
<dbReference type="EMBL" id="HAAD01001845">
    <property type="protein sequence ID" value="CDG68077.1"/>
    <property type="molecule type" value="mRNA"/>
</dbReference>
<comment type="function">
    <text evidence="6">Neddylation of cullins play an essential role in the regulation of SCF-type complexes activity.</text>
</comment>
<keyword evidence="2" id="KW-0833">Ubl conjugation pathway</keyword>
<dbReference type="FunFam" id="1.10.238.200:FF:000001">
    <property type="entry name" value="DCN1-like protein"/>
    <property type="match status" value="1"/>
</dbReference>
<dbReference type="OrthoDB" id="286637at2759"/>
<comment type="function">
    <text evidence="4">Required for neddylation of cullin components of SCF-type E3 ubiquitin ligase complexes. Neddylation of cullins play an essential role in the regulation of SCF-type complexes activity. Does not act by preventing deneddylation, but rather facilitates neddylation, possibly by acting with rbx-1 to recruit the Nedd8-charged E2 enzyme to the cullin component of SCF-type complexes.</text>
</comment>
<dbReference type="GO" id="GO:0045116">
    <property type="term" value="P:protein neddylation"/>
    <property type="evidence" value="ECO:0007669"/>
    <property type="project" value="TreeGrafter"/>
</dbReference>
<protein>
    <recommendedName>
        <fullName evidence="6">Defective in cullin neddylation protein</fullName>
    </recommendedName>
</protein>
<evidence type="ECO:0000256" key="1">
    <source>
        <dbReference type="ARBA" id="ARBA00004123"/>
    </source>
</evidence>
<dbReference type="Gene3D" id="1.10.238.10">
    <property type="entry name" value="EF-hand"/>
    <property type="match status" value="1"/>
</dbReference>
<dbReference type="GO" id="GO:0031624">
    <property type="term" value="F:ubiquitin conjugating enzyme binding"/>
    <property type="evidence" value="ECO:0007669"/>
    <property type="project" value="TreeGrafter"/>
</dbReference>
<evidence type="ECO:0000259" key="7">
    <source>
        <dbReference type="PROSITE" id="PS51229"/>
    </source>
</evidence>
<dbReference type="GO" id="GO:2000436">
    <property type="term" value="P:positive regulation of protein neddylation"/>
    <property type="evidence" value="ECO:0007669"/>
    <property type="project" value="UniProtKB-ARBA"/>
</dbReference>
<evidence type="ECO:0000256" key="6">
    <source>
        <dbReference type="RuleBase" id="RU410713"/>
    </source>
</evidence>
<dbReference type="PANTHER" id="PTHR12281:SF32">
    <property type="entry name" value="DCN1-LIKE PROTEIN"/>
    <property type="match status" value="1"/>
</dbReference>
<comment type="subcellular location">
    <subcellularLocation>
        <location evidence="1">Nucleus</location>
    </subcellularLocation>
</comment>
<dbReference type="PANTHER" id="PTHR12281">
    <property type="entry name" value="RP42 RELATED"/>
    <property type="match status" value="1"/>
</dbReference>
<feature type="non-terminal residue" evidence="8">
    <location>
        <position position="1"/>
    </location>
</feature>
<proteinExistence type="evidence at transcript level"/>
<dbReference type="FunFam" id="1.10.8.10:FF:000124">
    <property type="entry name" value="Defective in cullin neddylation protein 1"/>
    <property type="match status" value="1"/>
</dbReference>
<accession>T2M7Z4</accession>
<dbReference type="FunFam" id="1.10.238.10:FF:000030">
    <property type="entry name" value="DCN1-like protein"/>
    <property type="match status" value="1"/>
</dbReference>
<dbReference type="GO" id="GO:0000151">
    <property type="term" value="C:ubiquitin ligase complex"/>
    <property type="evidence" value="ECO:0007669"/>
    <property type="project" value="TreeGrafter"/>
</dbReference>
<dbReference type="InterPro" id="IPR009060">
    <property type="entry name" value="UBA-like_sf"/>
</dbReference>
<dbReference type="InterPro" id="IPR042460">
    <property type="entry name" value="DCN1-like_PONY"/>
</dbReference>
<dbReference type="GO" id="GO:0097602">
    <property type="term" value="F:cullin family protein binding"/>
    <property type="evidence" value="ECO:0007669"/>
    <property type="project" value="TreeGrafter"/>
</dbReference>
<dbReference type="InterPro" id="IPR005176">
    <property type="entry name" value="PONY_dom"/>
</dbReference>
<feature type="domain" description="DCUN1" evidence="7">
    <location>
        <begin position="214"/>
        <end position="401"/>
    </location>
</feature>
<sequence length="411" mass="47582">MLLPCVTCGVPQGSVLGPLAFFIYINNLHENWTIILTNEIDYYASSTPRIYGMVKAHKPEKDYRMRPVVSTINTPPYGTSKYLVNIIQPTLNKNKNRLINSNSFVNEARQWKIDPNEVQSPIGLSLMVVMAEAFLQNIERKALNIATICTCEPKTFNKLKSAQKEKVRQFISFTNTGEKTAIFCLSSHDWRMDIATDSYFQHPERYHKETKPVVDKKKVNTLFEKYKDHNEDKMLVDGLTRFCDDLKLDPVSFEVLLICWKFKASVQGEFSRKEFVDGMCELGCDSIDGLRKALPVIESELKDHTKFKELYQFTFNFGKNVGQKCLDLEIAIAYWNIVFKGRFKFLDMWVQFLTENQKHSIPKDTWNLLLDFSLMINDDMSNYDEEGAWPVLIDDFVSWARIQFKNVGGSK</sequence>
<evidence type="ECO:0000256" key="5">
    <source>
        <dbReference type="ARBA" id="ARBA00064502"/>
    </source>
</evidence>
<name>T2M7Z4_HYDVU</name>
<dbReference type="SUPFAM" id="SSF46934">
    <property type="entry name" value="UBA-like"/>
    <property type="match status" value="1"/>
</dbReference>
<dbReference type="AlphaFoldDB" id="T2M7Z4"/>